<feature type="non-terminal residue" evidence="1">
    <location>
        <position position="1"/>
    </location>
</feature>
<gene>
    <name evidence="1" type="ORF">METZ01_LOCUS208814</name>
</gene>
<organism evidence="1">
    <name type="scientific">marine metagenome</name>
    <dbReference type="NCBI Taxonomy" id="408172"/>
    <lineage>
        <taxon>unclassified sequences</taxon>
        <taxon>metagenomes</taxon>
        <taxon>ecological metagenomes</taxon>
    </lineage>
</organism>
<sequence>GMNISGTANGFEEITVTPVDNGIYDASDNEATIAQLNNTAYLHDARSLNIASTAVDAYNTKVTVTFGKETFNTNAGSGLPETSDFTFSMSGGTATLASGTALSISGGYGPAFDFELDISGLADGNETVTVTPIVNSLYDFNGNAIGTSQSNNTASLKKSYIAEIASMEHNSTQGTHNSIIHISGNIYAMAYRGSSNKGTIQTLTIGADGAMSNSSYIKNEEHDDNAVQYNSFIHLSGNRYLLAYQGEGSDGYVSVFDISTNGQTIDLKAKYEYDVTLSNFNDIIKMTDSTALVVYESAGHDSWIKTLKIAADGAVTNPATLEHDYGNSDHPSLIRMNSDTYALAYEGNSSYGRIQTFTIPPDGSSITEISNIVFTNNGEAEFNNIVRVDDNTFAVFGSNYNTAGGTSAEKTVIETITIPWTGASMASAAEYIVDATQHEPYGDMLKLNESEYLIAYEGDDGDGYLELYTISADGGTITKKWVRKFETDNATYNSLVRVDKNTVALMYSGDGNDGFIKTFDITSSDAAAPAITWNRLNLENNI</sequence>
<evidence type="ECO:0000313" key="1">
    <source>
        <dbReference type="EMBL" id="SVB55960.1"/>
    </source>
</evidence>
<feature type="non-terminal residue" evidence="1">
    <location>
        <position position="542"/>
    </location>
</feature>
<dbReference type="EMBL" id="UINC01047106">
    <property type="protein sequence ID" value="SVB55960.1"/>
    <property type="molecule type" value="Genomic_DNA"/>
</dbReference>
<protein>
    <recommendedName>
        <fullName evidence="2">Bacterial Ig-like domain-containing protein</fullName>
    </recommendedName>
</protein>
<evidence type="ECO:0008006" key="2">
    <source>
        <dbReference type="Google" id="ProtNLM"/>
    </source>
</evidence>
<dbReference type="AlphaFoldDB" id="A0A382EZ14"/>
<name>A0A382EZ14_9ZZZZ</name>
<accession>A0A382EZ14</accession>
<proteinExistence type="predicted"/>
<reference evidence="1" key="1">
    <citation type="submission" date="2018-05" db="EMBL/GenBank/DDBJ databases">
        <authorList>
            <person name="Lanie J.A."/>
            <person name="Ng W.-L."/>
            <person name="Kazmierczak K.M."/>
            <person name="Andrzejewski T.M."/>
            <person name="Davidsen T.M."/>
            <person name="Wayne K.J."/>
            <person name="Tettelin H."/>
            <person name="Glass J.I."/>
            <person name="Rusch D."/>
            <person name="Podicherti R."/>
            <person name="Tsui H.-C.T."/>
            <person name="Winkler M.E."/>
        </authorList>
    </citation>
    <scope>NUCLEOTIDE SEQUENCE</scope>
</reference>